<proteinExistence type="predicted"/>
<dbReference type="AlphaFoldDB" id="A0A161LKK2"/>
<dbReference type="EMBL" id="BDCX01000004">
    <property type="protein sequence ID" value="GAT66487.1"/>
    <property type="molecule type" value="Genomic_DNA"/>
</dbReference>
<reference evidence="2 3" key="1">
    <citation type="journal article" date="2016" name="Genome Announc.">
        <title>Draft Genome Sequence of Planomonospora sphaerica JCM9374, a Rare Actinomycete.</title>
        <authorList>
            <person name="Dohra H."/>
            <person name="Suzuki T."/>
            <person name="Inoue Y."/>
            <person name="Kodani S."/>
        </authorList>
    </citation>
    <scope>NUCLEOTIDE SEQUENCE [LARGE SCALE GENOMIC DNA]</scope>
    <source>
        <strain evidence="2 3">JCM 9374</strain>
    </source>
</reference>
<keyword evidence="2" id="KW-0808">Transferase</keyword>
<dbReference type="PANTHER" id="PTHR43685">
    <property type="entry name" value="GLYCOSYLTRANSFERASE"/>
    <property type="match status" value="1"/>
</dbReference>
<accession>A0A161LKK2</accession>
<dbReference type="GO" id="GO:0016740">
    <property type="term" value="F:transferase activity"/>
    <property type="evidence" value="ECO:0007669"/>
    <property type="project" value="UniProtKB-KW"/>
</dbReference>
<evidence type="ECO:0000259" key="1">
    <source>
        <dbReference type="Pfam" id="PF00535"/>
    </source>
</evidence>
<gene>
    <name evidence="2" type="ORF">PS9374_02137</name>
</gene>
<dbReference type="InterPro" id="IPR029044">
    <property type="entry name" value="Nucleotide-diphossugar_trans"/>
</dbReference>
<dbReference type="CDD" id="cd00761">
    <property type="entry name" value="Glyco_tranf_GTA_type"/>
    <property type="match status" value="1"/>
</dbReference>
<organism evidence="2 3">
    <name type="scientific">Planomonospora sphaerica</name>
    <dbReference type="NCBI Taxonomy" id="161355"/>
    <lineage>
        <taxon>Bacteria</taxon>
        <taxon>Bacillati</taxon>
        <taxon>Actinomycetota</taxon>
        <taxon>Actinomycetes</taxon>
        <taxon>Streptosporangiales</taxon>
        <taxon>Streptosporangiaceae</taxon>
        <taxon>Planomonospora</taxon>
    </lineage>
</organism>
<name>A0A161LKK2_9ACTN</name>
<dbReference type="RefSeq" id="WP_068896608.1">
    <property type="nucleotide sequence ID" value="NZ_BDCX01000004.1"/>
</dbReference>
<dbReference type="OrthoDB" id="5168148at2"/>
<reference evidence="3" key="2">
    <citation type="submission" date="2016-04" db="EMBL/GenBank/DDBJ databases">
        <title>Planomonospora sphaerica JCM9374 whole genome shotgun sequence.</title>
        <authorList>
            <person name="Suzuki T."/>
            <person name="Dohra H."/>
            <person name="Kodani S."/>
        </authorList>
    </citation>
    <scope>NUCLEOTIDE SEQUENCE [LARGE SCALE GENOMIC DNA]</scope>
    <source>
        <strain evidence="3">JCM 9374</strain>
    </source>
</reference>
<dbReference type="Gene3D" id="3.90.550.10">
    <property type="entry name" value="Spore Coat Polysaccharide Biosynthesis Protein SpsA, Chain A"/>
    <property type="match status" value="1"/>
</dbReference>
<dbReference type="InterPro" id="IPR001173">
    <property type="entry name" value="Glyco_trans_2-like"/>
</dbReference>
<protein>
    <submittedName>
        <fullName evidence="2">Family 2 glycosyl transferase</fullName>
    </submittedName>
</protein>
<dbReference type="PANTHER" id="PTHR43685:SF3">
    <property type="entry name" value="SLR2126 PROTEIN"/>
    <property type="match status" value="1"/>
</dbReference>
<keyword evidence="3" id="KW-1185">Reference proteome</keyword>
<sequence>MDVYAASAPATGIPRPRIRLNDFGCLTPPELGAWTPRRSVSVVIPAYRCEETLSLTLASLAGQSYPGHLLEVVVVDDGEGEAPLRLPDLVPENTRVVRPEPGWGIANAFHSGVKVADGEIVHRVDADLVLFPEHVEAQMRWHHLADYLVLLGNLRFNEYAPGSISPLEVHAAVTAGTVDKLFGDDGVPQWTEAKWDRTGDLRQAGLAAWRLLVSATASMPKELYLRAGGMDTSLRRGSDTEIGYRLAQAGAVFVGDRESRCRHLGESTVMRRRDEVTRYTRPYMNERIPGFLERKAKTSSRQYLVPTVEAVVDVEGRTLEDVRATVNGLLSGWMADVSVVLTGPWHLLTDERRPPLDDPMLDLRLIRETFRGENRVRFVRKAAESAFPVPFRFECPAGWVPAPDSLVRLVKFADDETAGLVSLVLDEHEELTTARLERTSAVSRARLLVEPGDSLEEAIHQVSGTLWEDGRKWGILPPGDETSASAAALASQVEYWRDRAEKWEGQARRWKRKARERRVERVERASAQRLRRAVGKGLRMVGVTRARR</sequence>
<evidence type="ECO:0000313" key="3">
    <source>
        <dbReference type="Proteomes" id="UP000077701"/>
    </source>
</evidence>
<comment type="caution">
    <text evidence="2">The sequence shown here is derived from an EMBL/GenBank/DDBJ whole genome shotgun (WGS) entry which is preliminary data.</text>
</comment>
<dbReference type="Pfam" id="PF00535">
    <property type="entry name" value="Glycos_transf_2"/>
    <property type="match status" value="1"/>
</dbReference>
<evidence type="ECO:0000313" key="2">
    <source>
        <dbReference type="EMBL" id="GAT66487.1"/>
    </source>
</evidence>
<dbReference type="Proteomes" id="UP000077701">
    <property type="component" value="Unassembled WGS sequence"/>
</dbReference>
<dbReference type="STRING" id="161355.PS9374_02137"/>
<dbReference type="InterPro" id="IPR050834">
    <property type="entry name" value="Glycosyltransf_2"/>
</dbReference>
<feature type="domain" description="Glycosyltransferase 2-like" evidence="1">
    <location>
        <begin position="41"/>
        <end position="166"/>
    </location>
</feature>
<dbReference type="SUPFAM" id="SSF53448">
    <property type="entry name" value="Nucleotide-diphospho-sugar transferases"/>
    <property type="match status" value="1"/>
</dbReference>